<organism evidence="1">
    <name type="scientific">Arundo donax</name>
    <name type="common">Giant reed</name>
    <name type="synonym">Donax arundinaceus</name>
    <dbReference type="NCBI Taxonomy" id="35708"/>
    <lineage>
        <taxon>Eukaryota</taxon>
        <taxon>Viridiplantae</taxon>
        <taxon>Streptophyta</taxon>
        <taxon>Embryophyta</taxon>
        <taxon>Tracheophyta</taxon>
        <taxon>Spermatophyta</taxon>
        <taxon>Magnoliopsida</taxon>
        <taxon>Liliopsida</taxon>
        <taxon>Poales</taxon>
        <taxon>Poaceae</taxon>
        <taxon>PACMAD clade</taxon>
        <taxon>Arundinoideae</taxon>
        <taxon>Arundineae</taxon>
        <taxon>Arundo</taxon>
    </lineage>
</organism>
<reference evidence="1" key="1">
    <citation type="submission" date="2014-09" db="EMBL/GenBank/DDBJ databases">
        <authorList>
            <person name="Magalhaes I.L.F."/>
            <person name="Oliveira U."/>
            <person name="Santos F.R."/>
            <person name="Vidigal T.H.D.A."/>
            <person name="Brescovit A.D."/>
            <person name="Santos A.J."/>
        </authorList>
    </citation>
    <scope>NUCLEOTIDE SEQUENCE</scope>
    <source>
        <tissue evidence="1">Shoot tissue taken approximately 20 cm above the soil surface</tissue>
    </source>
</reference>
<accession>A0A0A9E360</accession>
<reference evidence="1" key="2">
    <citation type="journal article" date="2015" name="Data Brief">
        <title>Shoot transcriptome of the giant reed, Arundo donax.</title>
        <authorList>
            <person name="Barrero R.A."/>
            <person name="Guerrero F.D."/>
            <person name="Moolhuijzen P."/>
            <person name="Goolsby J.A."/>
            <person name="Tidwell J."/>
            <person name="Bellgard S.E."/>
            <person name="Bellgard M.I."/>
        </authorList>
    </citation>
    <scope>NUCLEOTIDE SEQUENCE</scope>
    <source>
        <tissue evidence="1">Shoot tissue taken approximately 20 cm above the soil surface</tissue>
    </source>
</reference>
<proteinExistence type="predicted"/>
<dbReference type="EMBL" id="GBRH01202706">
    <property type="protein sequence ID" value="JAD95189.1"/>
    <property type="molecule type" value="Transcribed_RNA"/>
</dbReference>
<name>A0A0A9E360_ARUDO</name>
<evidence type="ECO:0000313" key="1">
    <source>
        <dbReference type="EMBL" id="JAD95189.1"/>
    </source>
</evidence>
<protein>
    <submittedName>
        <fullName evidence="1">Uncharacterized protein</fullName>
    </submittedName>
</protein>
<dbReference type="AlphaFoldDB" id="A0A0A9E360"/>
<sequence length="41" mass="4896">MRPFCRGLYKNSDLFHSFYEVRCREYLCSCELNISRCNIAG</sequence>